<sequence length="255" mass="28662">MAEEVKDLRRLVIKAFHMNDVEWGEHNDITVDGHMTVSKEMLDKLVAEEEHLEKIDIQIIKPGDHDRWTNTIMDIIPVSTKVLGKLGEGITHTVTGVYMMLTGVDVNGKQCHEFGSSEGNLKEQLYLNRAGTPGDNDYIISFDVTLAAGMGQERPGPTAAHRACDKFIQSYRDKLKKFKGEKCTERHEYHDIVRPGKKRVLIVRQVAGQGAMYDTHLFAKEPSGVEGGRSIIDMGNMPILVTPNEYRDGIIRSMQ</sequence>
<dbReference type="InterPro" id="IPR031000">
    <property type="entry name" value="D_pro_red_PrdD"/>
</dbReference>
<dbReference type="Proteomes" id="UP000295710">
    <property type="component" value="Unassembled WGS sequence"/>
</dbReference>
<name>A0A4R4FE27_9FIRM</name>
<dbReference type="EMBL" id="SMMX01000006">
    <property type="protein sequence ID" value="TDA21892.1"/>
    <property type="molecule type" value="Genomic_DNA"/>
</dbReference>
<reference evidence="1 2" key="1">
    <citation type="journal article" date="2016" name="Nat. Microbiol.">
        <title>The Mouse Intestinal Bacterial Collection (miBC) provides host-specific insight into cultured diversity and functional potential of the gut microbiota.</title>
        <authorList>
            <person name="Lagkouvardos I."/>
            <person name="Pukall R."/>
            <person name="Abt B."/>
            <person name="Foesel B.U."/>
            <person name="Meier-Kolthoff J.P."/>
            <person name="Kumar N."/>
            <person name="Bresciani A."/>
            <person name="Martinez I."/>
            <person name="Just S."/>
            <person name="Ziegler C."/>
            <person name="Brugiroux S."/>
            <person name="Garzetti D."/>
            <person name="Wenning M."/>
            <person name="Bui T.P."/>
            <person name="Wang J."/>
            <person name="Hugenholtz F."/>
            <person name="Plugge C.M."/>
            <person name="Peterson D.A."/>
            <person name="Hornef M.W."/>
            <person name="Baines J.F."/>
            <person name="Smidt H."/>
            <person name="Walter J."/>
            <person name="Kristiansen K."/>
            <person name="Nielsen H.B."/>
            <person name="Haller D."/>
            <person name="Overmann J."/>
            <person name="Stecher B."/>
            <person name="Clavel T."/>
        </authorList>
    </citation>
    <scope>NUCLEOTIDE SEQUENCE [LARGE SCALE GENOMIC DNA]</scope>
    <source>
        <strain evidence="1 2">DSM 28560</strain>
    </source>
</reference>
<evidence type="ECO:0000313" key="2">
    <source>
        <dbReference type="Proteomes" id="UP000295710"/>
    </source>
</evidence>
<comment type="caution">
    <text evidence="1">The sequence shown here is derived from an EMBL/GenBank/DDBJ whole genome shotgun (WGS) entry which is preliminary data.</text>
</comment>
<dbReference type="InterPro" id="IPR015417">
    <property type="entry name" value="Gly_reductase_pB_sua/b"/>
</dbReference>
<dbReference type="AlphaFoldDB" id="A0A4R4FE27"/>
<evidence type="ECO:0000313" key="1">
    <source>
        <dbReference type="EMBL" id="TDA21892.1"/>
    </source>
</evidence>
<dbReference type="Pfam" id="PF09338">
    <property type="entry name" value="Gly_reductase"/>
    <property type="match status" value="1"/>
</dbReference>
<protein>
    <submittedName>
        <fullName evidence="1">Proline reductase cluster protein PrdD</fullName>
    </submittedName>
</protein>
<gene>
    <name evidence="1" type="primary">prdD</name>
    <name evidence="1" type="ORF">E1963_09015</name>
</gene>
<dbReference type="GO" id="GO:0050485">
    <property type="term" value="F:oxidoreductase activity, acting on X-H and Y-H to form an X-Y bond, with a disulfide as acceptor"/>
    <property type="evidence" value="ECO:0007669"/>
    <property type="project" value="InterPro"/>
</dbReference>
<organism evidence="1 2">
    <name type="scientific">Extibacter muris</name>
    <dbReference type="NCBI Taxonomy" id="1796622"/>
    <lineage>
        <taxon>Bacteria</taxon>
        <taxon>Bacillati</taxon>
        <taxon>Bacillota</taxon>
        <taxon>Clostridia</taxon>
        <taxon>Lachnospirales</taxon>
        <taxon>Lachnospiraceae</taxon>
        <taxon>Extibacter</taxon>
    </lineage>
</organism>
<dbReference type="RefSeq" id="WP_132277272.1">
    <property type="nucleotide sequence ID" value="NZ_JAOBST010000007.1"/>
</dbReference>
<proteinExistence type="predicted"/>
<dbReference type="NCBIfam" id="TIGR04482">
    <property type="entry name" value="D_pro_red_PrdD"/>
    <property type="match status" value="1"/>
</dbReference>
<accession>A0A4R4FE27</accession>
<keyword evidence="2" id="KW-1185">Reference proteome</keyword>